<keyword evidence="1" id="KW-0539">Nucleus</keyword>
<keyword evidence="5" id="KW-1185">Reference proteome</keyword>
<feature type="region of interest" description="Disordered" evidence="2">
    <location>
        <begin position="120"/>
        <end position="241"/>
    </location>
</feature>
<dbReference type="PROSITE" id="PS50097">
    <property type="entry name" value="BTB"/>
    <property type="match status" value="1"/>
</dbReference>
<dbReference type="GO" id="GO:0005634">
    <property type="term" value="C:nucleus"/>
    <property type="evidence" value="ECO:0007669"/>
    <property type="project" value="TreeGrafter"/>
</dbReference>
<dbReference type="SMART" id="SM00225">
    <property type="entry name" value="BTB"/>
    <property type="match status" value="1"/>
</dbReference>
<evidence type="ECO:0000259" key="3">
    <source>
        <dbReference type="PROSITE" id="PS50097"/>
    </source>
</evidence>
<feature type="compositionally biased region" description="Low complexity" evidence="2">
    <location>
        <begin position="177"/>
        <end position="187"/>
    </location>
</feature>
<dbReference type="PANTHER" id="PTHR23110">
    <property type="entry name" value="BTB DOMAIN TRANSCRIPTION FACTOR"/>
    <property type="match status" value="1"/>
</dbReference>
<sequence length="305" mass="32059">MNSQTFCLKWDAFQNSITSSFDLLRQDEELVDITLCCDGQSLKAHRLMLSACSPYFRELLKHNQCQHMVIFLKDTSVADLQAVVEFVYKGRVNVAQSQLASFIKTAEMLQIRGLSGEDDKTCPAMSEDWSPDPGSCSPPVKRRRRRSASPAAAVAGPSPAGADRCRLPESTLLHGQPDPGAASSASTAPPPPEPVKIEKIDLSDTDGEEEGGAPLDDRLAGLSGTGAGLDGIPGSGGGLGQLPGSAAGLAEVDGDGTGFGGDLDGVAELPLAALPAGVMEDPAVDWRRVRDPAATQGERERGYVT</sequence>
<dbReference type="CDD" id="cd18315">
    <property type="entry name" value="BTB_POZ_BAB-like"/>
    <property type="match status" value="1"/>
</dbReference>
<name>A0A6A4WVN0_AMPAM</name>
<gene>
    <name evidence="4" type="primary">fru_1</name>
    <name evidence="4" type="ORF">FJT64_002236</name>
</gene>
<dbReference type="InterPro" id="IPR011333">
    <property type="entry name" value="SKP1/BTB/POZ_sf"/>
</dbReference>
<dbReference type="InterPro" id="IPR000210">
    <property type="entry name" value="BTB/POZ_dom"/>
</dbReference>
<dbReference type="Proteomes" id="UP000440578">
    <property type="component" value="Unassembled WGS sequence"/>
</dbReference>
<evidence type="ECO:0000256" key="2">
    <source>
        <dbReference type="SAM" id="MobiDB-lite"/>
    </source>
</evidence>
<dbReference type="GO" id="GO:0006357">
    <property type="term" value="P:regulation of transcription by RNA polymerase II"/>
    <property type="evidence" value="ECO:0007669"/>
    <property type="project" value="TreeGrafter"/>
</dbReference>
<protein>
    <submittedName>
        <fullName evidence="4">Broad-complex core protein isoforms 1/2/3/4/5</fullName>
    </submittedName>
</protein>
<dbReference type="InterPro" id="IPR051095">
    <property type="entry name" value="Dros_DevTransReg"/>
</dbReference>
<feature type="domain" description="BTB" evidence="3">
    <location>
        <begin position="31"/>
        <end position="96"/>
    </location>
</feature>
<organism evidence="4 5">
    <name type="scientific">Amphibalanus amphitrite</name>
    <name type="common">Striped barnacle</name>
    <name type="synonym">Balanus amphitrite</name>
    <dbReference type="NCBI Taxonomy" id="1232801"/>
    <lineage>
        <taxon>Eukaryota</taxon>
        <taxon>Metazoa</taxon>
        <taxon>Ecdysozoa</taxon>
        <taxon>Arthropoda</taxon>
        <taxon>Crustacea</taxon>
        <taxon>Multicrustacea</taxon>
        <taxon>Cirripedia</taxon>
        <taxon>Thoracica</taxon>
        <taxon>Thoracicalcarea</taxon>
        <taxon>Balanomorpha</taxon>
        <taxon>Balanoidea</taxon>
        <taxon>Balanidae</taxon>
        <taxon>Amphibalaninae</taxon>
        <taxon>Amphibalanus</taxon>
    </lineage>
</organism>
<dbReference type="OrthoDB" id="10261408at2759"/>
<comment type="caution">
    <text evidence="4">The sequence shown here is derived from an EMBL/GenBank/DDBJ whole genome shotgun (WGS) entry which is preliminary data.</text>
</comment>
<evidence type="ECO:0000313" key="5">
    <source>
        <dbReference type="Proteomes" id="UP000440578"/>
    </source>
</evidence>
<dbReference type="SUPFAM" id="SSF54695">
    <property type="entry name" value="POZ domain"/>
    <property type="match status" value="1"/>
</dbReference>
<dbReference type="Pfam" id="PF00651">
    <property type="entry name" value="BTB"/>
    <property type="match status" value="1"/>
</dbReference>
<dbReference type="PANTHER" id="PTHR23110:SF99">
    <property type="entry name" value="BROAD-COMPLEX CORE PROTEIN ISOFORM 6"/>
    <property type="match status" value="1"/>
</dbReference>
<feature type="compositionally biased region" description="Low complexity" evidence="2">
    <location>
        <begin position="148"/>
        <end position="162"/>
    </location>
</feature>
<feature type="compositionally biased region" description="Gly residues" evidence="2">
    <location>
        <begin position="223"/>
        <end position="241"/>
    </location>
</feature>
<proteinExistence type="predicted"/>
<evidence type="ECO:0000256" key="1">
    <source>
        <dbReference type="ARBA" id="ARBA00023242"/>
    </source>
</evidence>
<dbReference type="AlphaFoldDB" id="A0A6A4WVN0"/>
<dbReference type="Gene3D" id="3.30.710.10">
    <property type="entry name" value="Potassium Channel Kv1.1, Chain A"/>
    <property type="match status" value="1"/>
</dbReference>
<dbReference type="EMBL" id="VIIS01000547">
    <property type="protein sequence ID" value="KAF0307710.1"/>
    <property type="molecule type" value="Genomic_DNA"/>
</dbReference>
<reference evidence="4 5" key="1">
    <citation type="submission" date="2019-07" db="EMBL/GenBank/DDBJ databases">
        <title>Draft genome assembly of a fouling barnacle, Amphibalanus amphitrite (Darwin, 1854): The first reference genome for Thecostraca.</title>
        <authorList>
            <person name="Kim W."/>
        </authorList>
    </citation>
    <scope>NUCLEOTIDE SEQUENCE [LARGE SCALE GENOMIC DNA]</scope>
    <source>
        <strain evidence="4">SNU_AA5</strain>
        <tissue evidence="4">Soma without cirri and trophi</tissue>
    </source>
</reference>
<evidence type="ECO:0000313" key="4">
    <source>
        <dbReference type="EMBL" id="KAF0307710.1"/>
    </source>
</evidence>
<accession>A0A6A4WVN0</accession>